<protein>
    <submittedName>
        <fullName evidence="2">Uncharacterized protein</fullName>
    </submittedName>
</protein>
<keyword evidence="1" id="KW-0812">Transmembrane</keyword>
<reference evidence="2 3" key="1">
    <citation type="submission" date="2014-03" db="EMBL/GenBank/DDBJ databases">
        <title>Sequencing and Comparison of Genomes and Transcriptome Profiles of Human Ehrlichiosis Agents.</title>
        <authorList>
            <person name="Lin M."/>
            <person name="Daugherty S.C."/>
            <person name="Nagaraj S."/>
            <person name="Cheng Z."/>
            <person name="Xiong Q."/>
            <person name="Lin F.-Y."/>
            <person name="Sengamalay N."/>
            <person name="Ott S."/>
            <person name="Godinez A."/>
            <person name="Tallon L.J."/>
            <person name="Sadzewicz L."/>
            <person name="Fraser C.M."/>
            <person name="Dunning Hotopp J.C."/>
            <person name="Rikihisa Y."/>
        </authorList>
    </citation>
    <scope>NUCLEOTIDE SEQUENCE [LARGE SCALE GENOMIC DNA]</scope>
    <source>
        <strain evidence="2 3">HF</strain>
    </source>
</reference>
<sequence length="45" mass="5211">MYTADANVNGIRKFSRRSFLSLIVSVRSTDFTVVINRLVAIVFFW</sequence>
<organism evidence="2 3">
    <name type="scientific">Ehrlichia japonica</name>
    <dbReference type="NCBI Taxonomy" id="391036"/>
    <lineage>
        <taxon>Bacteria</taxon>
        <taxon>Pseudomonadati</taxon>
        <taxon>Pseudomonadota</taxon>
        <taxon>Alphaproteobacteria</taxon>
        <taxon>Rickettsiales</taxon>
        <taxon>Anaplasmataceae</taxon>
        <taxon>Ehrlichia</taxon>
    </lineage>
</organism>
<evidence type="ECO:0000313" key="3">
    <source>
        <dbReference type="Proteomes" id="UP000023762"/>
    </source>
</evidence>
<keyword evidence="1" id="KW-0472">Membrane</keyword>
<dbReference type="KEGG" id="ehh:EHF_0498"/>
<accession>X5GCV7</accession>
<keyword evidence="1" id="KW-1133">Transmembrane helix</keyword>
<dbReference type="HOGENOM" id="CLU_3199208_0_0_5"/>
<feature type="transmembrane region" description="Helical" evidence="1">
    <location>
        <begin position="19"/>
        <end position="44"/>
    </location>
</feature>
<gene>
    <name evidence="2" type="ORF">EHF_0498</name>
</gene>
<keyword evidence="3" id="KW-1185">Reference proteome</keyword>
<name>X5GCV7_9RICK</name>
<evidence type="ECO:0000313" key="2">
    <source>
        <dbReference type="EMBL" id="AHX04922.1"/>
    </source>
</evidence>
<dbReference type="AlphaFoldDB" id="X5GCV7"/>
<proteinExistence type="predicted"/>
<evidence type="ECO:0000256" key="1">
    <source>
        <dbReference type="SAM" id="Phobius"/>
    </source>
</evidence>
<dbReference type="Proteomes" id="UP000023762">
    <property type="component" value="Chromosome"/>
</dbReference>
<dbReference type="RefSeq" id="WP_156928261.1">
    <property type="nucleotide sequence ID" value="NZ_CP007474.1"/>
</dbReference>
<dbReference type="EMBL" id="CP007474">
    <property type="protein sequence ID" value="AHX04922.1"/>
    <property type="molecule type" value="Genomic_DNA"/>
</dbReference>